<dbReference type="InterPro" id="IPR008979">
    <property type="entry name" value="Galactose-bd-like_sf"/>
</dbReference>
<dbReference type="InterPro" id="IPR045099">
    <property type="entry name" value="PITH1-like"/>
</dbReference>
<evidence type="ECO:0000256" key="2">
    <source>
        <dbReference type="SAM" id="MobiDB-lite"/>
    </source>
</evidence>
<evidence type="ECO:0000259" key="3">
    <source>
        <dbReference type="PROSITE" id="PS51532"/>
    </source>
</evidence>
<dbReference type="OrthoDB" id="2635at2759"/>
<dbReference type="AlphaFoldDB" id="A0A1M2V2J2"/>
<evidence type="ECO:0000313" key="5">
    <source>
        <dbReference type="Proteomes" id="UP000184267"/>
    </source>
</evidence>
<dbReference type="PROSITE" id="PS51532">
    <property type="entry name" value="PITH"/>
    <property type="match status" value="1"/>
</dbReference>
<dbReference type="OMA" id="SHEVTIC"/>
<reference evidence="4 5" key="1">
    <citation type="submission" date="2016-10" db="EMBL/GenBank/DDBJ databases">
        <title>Genome sequence of the basidiomycete white-rot fungus Trametes pubescens.</title>
        <authorList>
            <person name="Makela M.R."/>
            <person name="Granchi Z."/>
            <person name="Peng M."/>
            <person name="De Vries R.P."/>
            <person name="Grigoriev I."/>
            <person name="Riley R."/>
            <person name="Hilden K."/>
        </authorList>
    </citation>
    <scope>NUCLEOTIDE SEQUENCE [LARGE SCALE GENOMIC DNA]</scope>
    <source>
        <strain evidence="4 5">FBCC735</strain>
    </source>
</reference>
<evidence type="ECO:0000313" key="4">
    <source>
        <dbReference type="EMBL" id="OJT01767.1"/>
    </source>
</evidence>
<feature type="region of interest" description="Disordered" evidence="2">
    <location>
        <begin position="1"/>
        <end position="27"/>
    </location>
</feature>
<sequence>MAHNHSHGDCHDESNHHDHQHGLPEDIGHRDNLYARIDRANVVALNAEDPEMGPAVIKPWDQRQDEETYLESDADDQLIIRIPFTGAVKLRAILIKAGPADQTPTKVALFPNIDNLDFSEIEDMKPVQEFTIPQGRDVGEYHVMPAKFPNVTSVTLFFPAAQGADTTRIYYIGFLGQWSEVSTYFRALIPSPRSWLTSSARDQRKFEPVVTVYESKPNLADHDKIQGLNENWSAPGT</sequence>
<dbReference type="Gene3D" id="2.60.120.470">
    <property type="entry name" value="PITH domain"/>
    <property type="match status" value="1"/>
</dbReference>
<dbReference type="Proteomes" id="UP000184267">
    <property type="component" value="Unassembled WGS sequence"/>
</dbReference>
<name>A0A1M2V2J2_TRAPU</name>
<dbReference type="InterPro" id="IPR037047">
    <property type="entry name" value="PITH_dom_sf"/>
</dbReference>
<gene>
    <name evidence="4" type="ORF">TRAPUB_7823</name>
</gene>
<dbReference type="PANTHER" id="PTHR12175">
    <property type="entry name" value="AD039 HT014 THIOREDOXIN FAMILY TRP26"/>
    <property type="match status" value="1"/>
</dbReference>
<dbReference type="GO" id="GO:0005634">
    <property type="term" value="C:nucleus"/>
    <property type="evidence" value="ECO:0007669"/>
    <property type="project" value="TreeGrafter"/>
</dbReference>
<protein>
    <submittedName>
        <fullName evidence="4">PITH domain-containing protein</fullName>
    </submittedName>
</protein>
<dbReference type="Pfam" id="PF06201">
    <property type="entry name" value="PITH"/>
    <property type="match status" value="1"/>
</dbReference>
<dbReference type="PANTHER" id="PTHR12175:SF1">
    <property type="entry name" value="PITH DOMAIN-CONTAINING PROTEIN 1"/>
    <property type="match status" value="1"/>
</dbReference>
<proteinExistence type="inferred from homology"/>
<dbReference type="InterPro" id="IPR010400">
    <property type="entry name" value="PITH_dom"/>
</dbReference>
<comment type="similarity">
    <text evidence="1">Belongs to the PITHD1 family.</text>
</comment>
<accession>A0A1M2V2J2</accession>
<dbReference type="GO" id="GO:0005737">
    <property type="term" value="C:cytoplasm"/>
    <property type="evidence" value="ECO:0007669"/>
    <property type="project" value="UniProtKB-ARBA"/>
</dbReference>
<comment type="caution">
    <text evidence="4">The sequence shown here is derived from an EMBL/GenBank/DDBJ whole genome shotgun (WGS) entry which is preliminary data.</text>
</comment>
<evidence type="ECO:0000256" key="1">
    <source>
        <dbReference type="ARBA" id="ARBA00025788"/>
    </source>
</evidence>
<dbReference type="EMBL" id="MNAD01001723">
    <property type="protein sequence ID" value="OJT01767.1"/>
    <property type="molecule type" value="Genomic_DNA"/>
</dbReference>
<dbReference type="SUPFAM" id="SSF49785">
    <property type="entry name" value="Galactose-binding domain-like"/>
    <property type="match status" value="1"/>
</dbReference>
<organism evidence="4 5">
    <name type="scientific">Trametes pubescens</name>
    <name type="common">White-rot fungus</name>
    <dbReference type="NCBI Taxonomy" id="154538"/>
    <lineage>
        <taxon>Eukaryota</taxon>
        <taxon>Fungi</taxon>
        <taxon>Dikarya</taxon>
        <taxon>Basidiomycota</taxon>
        <taxon>Agaricomycotina</taxon>
        <taxon>Agaricomycetes</taxon>
        <taxon>Polyporales</taxon>
        <taxon>Polyporaceae</taxon>
        <taxon>Trametes</taxon>
    </lineage>
</organism>
<feature type="domain" description="PITH" evidence="3">
    <location>
        <begin position="22"/>
        <end position="194"/>
    </location>
</feature>
<keyword evidence="5" id="KW-1185">Reference proteome</keyword>